<feature type="transmembrane region" description="Helical" evidence="9">
    <location>
        <begin position="242"/>
        <end position="263"/>
    </location>
</feature>
<keyword evidence="6 9" id="KW-0472">Membrane</keyword>
<feature type="transmembrane region" description="Helical" evidence="9">
    <location>
        <begin position="180"/>
        <end position="200"/>
    </location>
</feature>
<evidence type="ECO:0000259" key="10">
    <source>
        <dbReference type="Pfam" id="PF01490"/>
    </source>
</evidence>
<evidence type="ECO:0000256" key="1">
    <source>
        <dbReference type="ARBA" id="ARBA00004141"/>
    </source>
</evidence>
<feature type="transmembrane region" description="Helical" evidence="9">
    <location>
        <begin position="275"/>
        <end position="293"/>
    </location>
</feature>
<comment type="caution">
    <text evidence="11">The sequence shown here is derived from an EMBL/GenBank/DDBJ whole genome shotgun (WGS) entry which is preliminary data.</text>
</comment>
<dbReference type="PANTHER" id="PTHR22950:SF692">
    <property type="entry name" value="TRANSMEMBRANE AMINO ACID TRANSPORTER FAMILY PROTEIN"/>
    <property type="match status" value="1"/>
</dbReference>
<keyword evidence="3 9" id="KW-0812">Transmembrane</keyword>
<dbReference type="Proteomes" id="UP000815325">
    <property type="component" value="Unassembled WGS sequence"/>
</dbReference>
<proteinExistence type="inferred from homology"/>
<evidence type="ECO:0000313" key="11">
    <source>
        <dbReference type="EMBL" id="KAF5829994.1"/>
    </source>
</evidence>
<dbReference type="Pfam" id="PF01490">
    <property type="entry name" value="Aa_trans"/>
    <property type="match status" value="1"/>
</dbReference>
<evidence type="ECO:0000256" key="4">
    <source>
        <dbReference type="ARBA" id="ARBA00022970"/>
    </source>
</evidence>
<feature type="transmembrane region" description="Helical" evidence="9">
    <location>
        <begin position="98"/>
        <end position="120"/>
    </location>
</feature>
<feature type="transmembrane region" description="Helical" evidence="9">
    <location>
        <begin position="423"/>
        <end position="443"/>
    </location>
</feature>
<feature type="region of interest" description="Disordered" evidence="8">
    <location>
        <begin position="59"/>
        <end position="88"/>
    </location>
</feature>
<keyword evidence="12" id="KW-1185">Reference proteome</keyword>
<reference evidence="11" key="1">
    <citation type="submission" date="2017-08" db="EMBL/GenBank/DDBJ databases">
        <authorList>
            <person name="Polle J.E."/>
            <person name="Barry K."/>
            <person name="Cushman J."/>
            <person name="Schmutz J."/>
            <person name="Tran D."/>
            <person name="Hathwaick L.T."/>
            <person name="Yim W.C."/>
            <person name="Jenkins J."/>
            <person name="Mckie-Krisberg Z.M."/>
            <person name="Prochnik S."/>
            <person name="Lindquist E."/>
            <person name="Dockter R.B."/>
            <person name="Adam C."/>
            <person name="Molina H."/>
            <person name="Bunkerborg J."/>
            <person name="Jin E."/>
            <person name="Buchheim M."/>
            <person name="Magnuson J."/>
        </authorList>
    </citation>
    <scope>NUCLEOTIDE SEQUENCE</scope>
    <source>
        <strain evidence="11">CCAP 19/18</strain>
    </source>
</reference>
<keyword evidence="4" id="KW-0029">Amino-acid transport</keyword>
<feature type="transmembrane region" description="Helical" evidence="9">
    <location>
        <begin position="314"/>
        <end position="338"/>
    </location>
</feature>
<evidence type="ECO:0000256" key="7">
    <source>
        <dbReference type="ARBA" id="ARBA00049662"/>
    </source>
</evidence>
<dbReference type="PANTHER" id="PTHR22950">
    <property type="entry name" value="AMINO ACID TRANSPORTER"/>
    <property type="match status" value="1"/>
</dbReference>
<comment type="subcellular location">
    <subcellularLocation>
        <location evidence="1">Membrane</location>
        <topology evidence="1">Multi-pass membrane protein</topology>
    </subcellularLocation>
</comment>
<feature type="transmembrane region" description="Helical" evidence="9">
    <location>
        <begin position="344"/>
        <end position="363"/>
    </location>
</feature>
<evidence type="ECO:0000256" key="3">
    <source>
        <dbReference type="ARBA" id="ARBA00022692"/>
    </source>
</evidence>
<feature type="transmembrane region" description="Helical" evidence="9">
    <location>
        <begin position="126"/>
        <end position="147"/>
    </location>
</feature>
<feature type="transmembrane region" description="Helical" evidence="9">
    <location>
        <begin position="220"/>
        <end position="237"/>
    </location>
</feature>
<evidence type="ECO:0000256" key="5">
    <source>
        <dbReference type="ARBA" id="ARBA00022989"/>
    </source>
</evidence>
<protein>
    <submittedName>
        <fullName evidence="11">Transmembrane amino acid transporter protein-domain-containing protein</fullName>
    </submittedName>
</protein>
<dbReference type="EMBL" id="MU070091">
    <property type="protein sequence ID" value="KAF5829994.1"/>
    <property type="molecule type" value="Genomic_DNA"/>
</dbReference>
<organism evidence="11 12">
    <name type="scientific">Dunaliella salina</name>
    <name type="common">Green alga</name>
    <name type="synonym">Protococcus salinus</name>
    <dbReference type="NCBI Taxonomy" id="3046"/>
    <lineage>
        <taxon>Eukaryota</taxon>
        <taxon>Viridiplantae</taxon>
        <taxon>Chlorophyta</taxon>
        <taxon>core chlorophytes</taxon>
        <taxon>Chlorophyceae</taxon>
        <taxon>CS clade</taxon>
        <taxon>Chlamydomonadales</taxon>
        <taxon>Dunaliellaceae</taxon>
        <taxon>Dunaliella</taxon>
    </lineage>
</organism>
<name>A0ABQ7G5W9_DUNSA</name>
<evidence type="ECO:0000256" key="6">
    <source>
        <dbReference type="ARBA" id="ARBA00023136"/>
    </source>
</evidence>
<keyword evidence="2" id="KW-0813">Transport</keyword>
<feature type="domain" description="Amino acid transporter transmembrane" evidence="10">
    <location>
        <begin position="95"/>
        <end position="474"/>
    </location>
</feature>
<feature type="transmembrane region" description="Helical" evidence="9">
    <location>
        <begin position="455"/>
        <end position="475"/>
    </location>
</feature>
<evidence type="ECO:0000256" key="8">
    <source>
        <dbReference type="SAM" id="MobiDB-lite"/>
    </source>
</evidence>
<evidence type="ECO:0000256" key="9">
    <source>
        <dbReference type="SAM" id="Phobius"/>
    </source>
</evidence>
<gene>
    <name evidence="11" type="ORF">DUNSADRAFT_15188</name>
</gene>
<evidence type="ECO:0000256" key="2">
    <source>
        <dbReference type="ARBA" id="ARBA00022448"/>
    </source>
</evidence>
<comment type="similarity">
    <text evidence="7">Belongs to the amino acid/polyamine transporter 2 family. Amino acid/auxin permease (AAAP) (TC 2.A.18.5) subfamily.</text>
</comment>
<evidence type="ECO:0000313" key="12">
    <source>
        <dbReference type="Proteomes" id="UP000815325"/>
    </source>
</evidence>
<dbReference type="InterPro" id="IPR013057">
    <property type="entry name" value="AA_transpt_TM"/>
</dbReference>
<keyword evidence="5 9" id="KW-1133">Transmembrane helix</keyword>
<sequence>MLLGHCCPSMHAMASDRTAGAAASAPLSHCSRVLPIRTPMQLQKQQQLSCIKSCPNFQGRQQHTGKPPLPSRIATHASSSGAMPADGAMEPADSGSTFVQTVFNVVNLMMGVGLLSLPFALKSSGWVGILMLWFMAFITNYTGKALVECANRVAENRGQPGAVVGYEEIAEAAFGKFGKALISAIIYVELFGTCCVLFILEQDNMFNLFGSATGMSPPQFLAIAAALMIPTVWLPNLSALSFLGVFGVAATTTVVASVAFTLFTGNFIPGAATTPAVWASVPLVFGIMTFCYSGHGVFPSIQASMKRPSEFPQVLNVAFFIVAFLCSFIGGAGYYMYGSAAADIIIFNMPGVLATLCSCLILINPIAKFALTMEPVAAAANTAAGGGKPLSGLPRLGVRTALALTILVAAKSVPYLAYVMSLVGSFMTISVSVTFPALCHLVLHKGQLEQTKVAWDYFVATLGVLCTISGTYASARSLAAKAASSAAGVA</sequence>
<accession>A0ABQ7G5W9</accession>